<reference evidence="7" key="1">
    <citation type="submission" date="2013-07" db="EMBL/GenBank/DDBJ databases">
        <title>The genome of Eucalyptus grandis.</title>
        <authorList>
            <person name="Schmutz J."/>
            <person name="Hayes R."/>
            <person name="Myburg A."/>
            <person name="Tuskan G."/>
            <person name="Grattapaglia D."/>
            <person name="Rokhsar D.S."/>
        </authorList>
    </citation>
    <scope>NUCLEOTIDE SEQUENCE</scope>
    <source>
        <tissue evidence="7">Leaf extractions</tissue>
    </source>
</reference>
<dbReference type="OMA" id="ECNERTQ"/>
<name>A0A059BT90_EUCGR</name>
<keyword evidence="3" id="KW-0862">Zinc</keyword>
<keyword evidence="5" id="KW-0804">Transcription</keyword>
<dbReference type="PANTHER" id="PTHR33304:SF18">
    <property type="entry name" value="CHROMATIN REGULATOR PHD FAMILY-RELATED"/>
    <property type="match status" value="1"/>
</dbReference>
<dbReference type="SUPFAM" id="SSF57903">
    <property type="entry name" value="FYVE/PHD zinc finger"/>
    <property type="match status" value="1"/>
</dbReference>
<dbReference type="STRING" id="71139.A0A059BT90"/>
<dbReference type="Gene3D" id="2.30.30.1150">
    <property type="match status" value="1"/>
</dbReference>
<keyword evidence="1" id="KW-0479">Metal-binding</keyword>
<gene>
    <name evidence="7" type="ORF">EUGRSUZ_F02722</name>
</gene>
<dbReference type="Pfam" id="PF23121">
    <property type="entry name" value="SPOC_AIPP2"/>
    <property type="match status" value="1"/>
</dbReference>
<dbReference type="AlphaFoldDB" id="A0A059BT90"/>
<evidence type="ECO:0000256" key="5">
    <source>
        <dbReference type="ARBA" id="ARBA00023163"/>
    </source>
</evidence>
<dbReference type="InterPro" id="IPR056280">
    <property type="entry name" value="AIPP2-like_SPOC"/>
</dbReference>
<dbReference type="EMBL" id="KK198758">
    <property type="protein sequence ID" value="KCW69204.1"/>
    <property type="molecule type" value="Genomic_DNA"/>
</dbReference>
<accession>A0A059BT90</accession>
<dbReference type="InterPro" id="IPR049914">
    <property type="entry name" value="PHD1-3/5-6"/>
</dbReference>
<organism evidence="7">
    <name type="scientific">Eucalyptus grandis</name>
    <name type="common">Flooded gum</name>
    <dbReference type="NCBI Taxonomy" id="71139"/>
    <lineage>
        <taxon>Eukaryota</taxon>
        <taxon>Viridiplantae</taxon>
        <taxon>Streptophyta</taxon>
        <taxon>Embryophyta</taxon>
        <taxon>Tracheophyta</taxon>
        <taxon>Spermatophyta</taxon>
        <taxon>Magnoliopsida</taxon>
        <taxon>eudicotyledons</taxon>
        <taxon>Gunneridae</taxon>
        <taxon>Pentapetalae</taxon>
        <taxon>rosids</taxon>
        <taxon>malvids</taxon>
        <taxon>Myrtales</taxon>
        <taxon>Myrtaceae</taxon>
        <taxon>Myrtoideae</taxon>
        <taxon>Eucalypteae</taxon>
        <taxon>Eucalyptus</taxon>
    </lineage>
</organism>
<dbReference type="eggNOG" id="ENOG502RXM7">
    <property type="taxonomic scope" value="Eukaryota"/>
</dbReference>
<dbReference type="GO" id="GO:0034244">
    <property type="term" value="P:negative regulation of transcription elongation by RNA polymerase II"/>
    <property type="evidence" value="ECO:0007669"/>
    <property type="project" value="InterPro"/>
</dbReference>
<dbReference type="CDD" id="cd15489">
    <property type="entry name" value="PHD_SF"/>
    <property type="match status" value="1"/>
</dbReference>
<dbReference type="InterPro" id="IPR011011">
    <property type="entry name" value="Znf_FYVE_PHD"/>
</dbReference>
<feature type="domain" description="AIPP2-like SPOC-like" evidence="6">
    <location>
        <begin position="270"/>
        <end position="398"/>
    </location>
</feature>
<keyword evidence="2" id="KW-0863">Zinc-finger</keyword>
<evidence type="ECO:0000313" key="7">
    <source>
        <dbReference type="EMBL" id="KCW69204.1"/>
    </source>
</evidence>
<evidence type="ECO:0000256" key="1">
    <source>
        <dbReference type="ARBA" id="ARBA00022723"/>
    </source>
</evidence>
<protein>
    <recommendedName>
        <fullName evidence="6">AIPP2-like SPOC-like domain-containing protein</fullName>
    </recommendedName>
</protein>
<dbReference type="PANTHER" id="PTHR33304">
    <property type="match status" value="1"/>
</dbReference>
<keyword evidence="4" id="KW-0805">Transcription regulation</keyword>
<evidence type="ECO:0000256" key="3">
    <source>
        <dbReference type="ARBA" id="ARBA00022833"/>
    </source>
</evidence>
<dbReference type="Gramene" id="KCW69204">
    <property type="protein sequence ID" value="KCW69204"/>
    <property type="gene ID" value="EUGRSUZ_F02722"/>
</dbReference>
<dbReference type="GO" id="GO:0140566">
    <property type="term" value="F:histone reader activity"/>
    <property type="evidence" value="ECO:0007669"/>
    <property type="project" value="InterPro"/>
</dbReference>
<dbReference type="InParanoid" id="A0A059BT90"/>
<dbReference type="GO" id="GO:0008270">
    <property type="term" value="F:zinc ion binding"/>
    <property type="evidence" value="ECO:0007669"/>
    <property type="project" value="UniProtKB-KW"/>
</dbReference>
<evidence type="ECO:0000256" key="2">
    <source>
        <dbReference type="ARBA" id="ARBA00022771"/>
    </source>
</evidence>
<sequence length="445" mass="50121">MEGGIREWGGEKGKKRQLVSFCSQQDALRLLGHARPAASAVAVQRRPAGVPTSPVTVCLECGDNGFDVALIYCGDCQECAIHLYCLETLPKTFDEHVVWFCEDCRHKLGKPNTNEESCSSLCEGDDLETIEFVQCTKNSKKFPIERLGKKIEIEKWMREKKRRKKNELKPLMVRDKEGQLAEKGRVFTSETDVGKTKYVCLSQVYGTRSSGNYEKADNIGIDMRATLGDMRNSNEEAESMKALESPKLDCPKLFGERTYSYAQPIIDPIWRGSLKFNKQGINYFGKVVAHVSDLACSKVNKEAKLFPSILCTELHPTPKVWPKGFKDRGPSDDSIAIYIFPDNKSEQEFFDSLVIEMIRNDLAMRVVVTNAEFLVFTSTKLPLHLWRFQSKFYLWGVFREPLPVSKVDVDTPGSVKGPLKRISWKMHSPGSPLSISGSDGSSTVY</sequence>
<proteinExistence type="predicted"/>
<evidence type="ECO:0000256" key="4">
    <source>
        <dbReference type="ARBA" id="ARBA00023015"/>
    </source>
</evidence>
<evidence type="ECO:0000259" key="6">
    <source>
        <dbReference type="Pfam" id="PF23121"/>
    </source>
</evidence>